<dbReference type="PIRSF" id="PIRSF027093">
    <property type="entry name" value="EndopolyPtase_N1"/>
    <property type="match status" value="1"/>
</dbReference>
<evidence type="ECO:0000256" key="14">
    <source>
        <dbReference type="SAM" id="SignalP"/>
    </source>
</evidence>
<organism evidence="16">
    <name type="scientific">Rosellinia necatrix</name>
    <name type="common">White root-rot fungus</name>
    <dbReference type="NCBI Taxonomy" id="77044"/>
    <lineage>
        <taxon>Eukaryota</taxon>
        <taxon>Fungi</taxon>
        <taxon>Dikarya</taxon>
        <taxon>Ascomycota</taxon>
        <taxon>Pezizomycotina</taxon>
        <taxon>Sordariomycetes</taxon>
        <taxon>Xylariomycetidae</taxon>
        <taxon>Xylariales</taxon>
        <taxon>Xylariaceae</taxon>
        <taxon>Rosellinia</taxon>
    </lineage>
</organism>
<evidence type="ECO:0000259" key="15">
    <source>
        <dbReference type="Pfam" id="PF00149"/>
    </source>
</evidence>
<evidence type="ECO:0000256" key="2">
    <source>
        <dbReference type="ARBA" id="ARBA00010399"/>
    </source>
</evidence>
<feature type="compositionally biased region" description="Basic and acidic residues" evidence="13">
    <location>
        <begin position="478"/>
        <end position="495"/>
    </location>
</feature>
<evidence type="ECO:0000256" key="7">
    <source>
        <dbReference type="ARBA" id="ARBA00022801"/>
    </source>
</evidence>
<feature type="signal peptide" evidence="14">
    <location>
        <begin position="1"/>
        <end position="19"/>
    </location>
</feature>
<sequence>MAPLKALQWAALMLPNLLAQLPCGGASAAGSQVVLQQQQPHEGPGSEQTPLATSQRRLRGKFLHITDLHPDEHYKPHTSTRENLACHRGKGPAGVYGAETSDCDAPLTLVDATLAWVREHLRDEIDFVVWTGDSARHDSDETLPRHNKDILAMNRRIADSFVDTFSDDDGRGLVVPVVPTFGNNDIYPHNILLPGPNDILRTYGGIWARFIPEAQRHSFEFGGWFYVEVIPGRLAVFSLNTMYFFDRNAGIDDCVHPAEPGYGHFEWLLVQLDALRARGMKAILMGHVPPARTVGKQLWEETCWQKYTLWLQRYRDVVVGSLYGHMNIDHFLLQDTDDIDMALIRAATTSSSSASADDEQASTTRETMGEDDFSIQSGASYLKELRDDWAKLPSPVALEQGVDEGIESGRGRKGKGKGKFGGRWAERYQLTLISPSVVPNYFPGLRVFEYNITGLEETPTWMDPARTKEGQQLAEDVSEVHELKKRQDSDLEAEKKKKRKGKGKKPPADPGLRLPEPPPRGTPPGPAYRPQALTLLGFTQYYANLTHINNDLAGDASSSPSPSSSSSSSSSWLPSSWLPSGWNPGKHEGRRPARPEPRPRAFGFEVEYSTFDDRVYGLADLTVKSFVRLAHRIGQASEKSVSAAEHYDDDDDDDDATTATTTTDNYGEDETYDDDLNESPESRRSSVKKDKKKGNKGKGKGKESHKTWLHFLKHAFVSTKNKEELEDL</sequence>
<feature type="region of interest" description="Disordered" evidence="13">
    <location>
        <begin position="32"/>
        <end position="52"/>
    </location>
</feature>
<evidence type="ECO:0000256" key="10">
    <source>
        <dbReference type="ARBA" id="ARBA00023136"/>
    </source>
</evidence>
<evidence type="ECO:0000256" key="13">
    <source>
        <dbReference type="SAM" id="MobiDB-lite"/>
    </source>
</evidence>
<accession>A0A1S7UJR9</accession>
<keyword evidence="7 12" id="KW-0378">Hydrolase</keyword>
<dbReference type="InterPro" id="IPR012358">
    <property type="entry name" value="EndopolyPtase_N1"/>
</dbReference>
<evidence type="ECO:0000256" key="5">
    <source>
        <dbReference type="ARBA" id="ARBA00022554"/>
    </source>
</evidence>
<evidence type="ECO:0000256" key="1">
    <source>
        <dbReference type="ARBA" id="ARBA00004576"/>
    </source>
</evidence>
<evidence type="ECO:0000256" key="12">
    <source>
        <dbReference type="PIRNR" id="PIRNR027093"/>
    </source>
</evidence>
<comment type="subcellular location">
    <subcellularLocation>
        <location evidence="1">Vacuole membrane</location>
        <topology evidence="1">Single-pass type II membrane protein</topology>
    </subcellularLocation>
</comment>
<dbReference type="STRING" id="77044.A0A1S7UJR9"/>
<dbReference type="AlphaFoldDB" id="A0A1S7UJR9"/>
<keyword evidence="10 12" id="KW-0472">Membrane</keyword>
<dbReference type="SUPFAM" id="SSF56300">
    <property type="entry name" value="Metallo-dependent phosphatases"/>
    <property type="match status" value="1"/>
</dbReference>
<feature type="chain" id="PRO_5013159467" description="Endopolyphosphatase" evidence="14">
    <location>
        <begin position="20"/>
        <end position="728"/>
    </location>
</feature>
<feature type="compositionally biased region" description="Acidic residues" evidence="13">
    <location>
        <begin position="666"/>
        <end position="678"/>
    </location>
</feature>
<keyword evidence="14" id="KW-0732">Signal</keyword>
<dbReference type="InterPro" id="IPR029052">
    <property type="entry name" value="Metallo-depent_PP-like"/>
</dbReference>
<feature type="compositionally biased region" description="Low complexity" evidence="13">
    <location>
        <begin position="557"/>
        <end position="580"/>
    </location>
</feature>
<evidence type="ECO:0000256" key="11">
    <source>
        <dbReference type="ARBA" id="ARBA00023180"/>
    </source>
</evidence>
<feature type="region of interest" description="Disordered" evidence="13">
    <location>
        <begin position="554"/>
        <end position="600"/>
    </location>
</feature>
<dbReference type="EMBL" id="DF977447">
    <property type="protein sequence ID" value="GAP83508.1"/>
    <property type="molecule type" value="Genomic_DNA"/>
</dbReference>
<dbReference type="Pfam" id="PF00149">
    <property type="entry name" value="Metallophos"/>
    <property type="match status" value="1"/>
</dbReference>
<keyword evidence="8" id="KW-0735">Signal-anchor</keyword>
<keyword evidence="6" id="KW-0812">Transmembrane</keyword>
<feature type="compositionally biased region" description="Basic and acidic residues" evidence="13">
    <location>
        <begin position="585"/>
        <end position="599"/>
    </location>
</feature>
<evidence type="ECO:0000256" key="8">
    <source>
        <dbReference type="ARBA" id="ARBA00022968"/>
    </source>
</evidence>
<feature type="domain" description="Calcineurin-like phosphoesterase" evidence="15">
    <location>
        <begin position="61"/>
        <end position="325"/>
    </location>
</feature>
<keyword evidence="9" id="KW-1133">Transmembrane helix</keyword>
<dbReference type="CDD" id="cd00842">
    <property type="entry name" value="MPP_ASMase"/>
    <property type="match status" value="1"/>
</dbReference>
<evidence type="ECO:0000313" key="16">
    <source>
        <dbReference type="EMBL" id="GAP83508.1"/>
    </source>
</evidence>
<keyword evidence="17" id="KW-1185">Reference proteome</keyword>
<evidence type="ECO:0000256" key="6">
    <source>
        <dbReference type="ARBA" id="ARBA00022692"/>
    </source>
</evidence>
<keyword evidence="5 12" id="KW-0926">Vacuole</keyword>
<dbReference type="OrthoDB" id="348678at2759"/>
<dbReference type="InterPro" id="IPR004843">
    <property type="entry name" value="Calcineurin-like_PHP"/>
</dbReference>
<proteinExistence type="inferred from homology"/>
<dbReference type="Proteomes" id="UP000054516">
    <property type="component" value="Unassembled WGS sequence"/>
</dbReference>
<dbReference type="GO" id="GO:0000298">
    <property type="term" value="F:endopolyphosphatase activity"/>
    <property type="evidence" value="ECO:0007669"/>
    <property type="project" value="UniProtKB-EC"/>
</dbReference>
<name>A0A1S7UJR9_ROSNE</name>
<feature type="region of interest" description="Disordered" evidence="13">
    <location>
        <begin position="635"/>
        <end position="706"/>
    </location>
</feature>
<dbReference type="OMA" id="WAERYSV"/>
<comment type="catalytic activity">
    <reaction evidence="12">
        <text>[phosphate](n+1) + n H2O = (n+1) phosphate + n H(+)</text>
        <dbReference type="Rhea" id="RHEA:22452"/>
        <dbReference type="Rhea" id="RHEA-COMP:14280"/>
        <dbReference type="ChEBI" id="CHEBI:15377"/>
        <dbReference type="ChEBI" id="CHEBI:15378"/>
        <dbReference type="ChEBI" id="CHEBI:16838"/>
        <dbReference type="ChEBI" id="CHEBI:43474"/>
        <dbReference type="EC" id="3.6.1.10"/>
    </reaction>
</comment>
<feature type="compositionally biased region" description="Acidic residues" evidence="13">
    <location>
        <begin position="647"/>
        <end position="656"/>
    </location>
</feature>
<dbReference type="EC" id="3.6.1.10" evidence="3 12"/>
<dbReference type="GO" id="GO:0000324">
    <property type="term" value="C:fungal-type vacuole"/>
    <property type="evidence" value="ECO:0007669"/>
    <property type="project" value="TreeGrafter"/>
</dbReference>
<feature type="compositionally biased region" description="Pro residues" evidence="13">
    <location>
        <begin position="515"/>
        <end position="527"/>
    </location>
</feature>
<dbReference type="GO" id="GO:0008081">
    <property type="term" value="F:phosphoric diester hydrolase activity"/>
    <property type="evidence" value="ECO:0007669"/>
    <property type="project" value="TreeGrafter"/>
</dbReference>
<keyword evidence="11" id="KW-0325">Glycoprotein</keyword>
<evidence type="ECO:0000256" key="4">
    <source>
        <dbReference type="ARBA" id="ARBA00014458"/>
    </source>
</evidence>
<evidence type="ECO:0000256" key="9">
    <source>
        <dbReference type="ARBA" id="ARBA00022989"/>
    </source>
</evidence>
<dbReference type="GO" id="GO:0005774">
    <property type="term" value="C:vacuolar membrane"/>
    <property type="evidence" value="ECO:0007669"/>
    <property type="project" value="UniProtKB-SubCell"/>
</dbReference>
<feature type="compositionally biased region" description="Basic residues" evidence="13">
    <location>
        <begin position="496"/>
        <end position="505"/>
    </location>
</feature>
<feature type="region of interest" description="Disordered" evidence="13">
    <location>
        <begin position="468"/>
        <end position="530"/>
    </location>
</feature>
<evidence type="ECO:0000313" key="17">
    <source>
        <dbReference type="Proteomes" id="UP000054516"/>
    </source>
</evidence>
<comment type="function">
    <text evidence="12">Catalyzes the hydrolysis of inorganic polyphosphate (polyP) chains of many hundreds of phosphate residues into shorter lengths.</text>
</comment>
<evidence type="ECO:0000256" key="3">
    <source>
        <dbReference type="ARBA" id="ARBA00012459"/>
    </source>
</evidence>
<gene>
    <name evidence="16" type="ORF">SAMD00023353_0201230</name>
</gene>
<dbReference type="PANTHER" id="PTHR10340:SF55">
    <property type="entry name" value="ENDOPOLYPHOSPHATASE"/>
    <property type="match status" value="1"/>
</dbReference>
<dbReference type="GO" id="GO:0006798">
    <property type="term" value="P:polyphosphate catabolic process"/>
    <property type="evidence" value="ECO:0007669"/>
    <property type="project" value="TreeGrafter"/>
</dbReference>
<comment type="similarity">
    <text evidence="2">Belongs to the endopolyphosphatase PPN1 family.</text>
</comment>
<dbReference type="PANTHER" id="PTHR10340">
    <property type="entry name" value="SPHINGOMYELIN PHOSPHODIESTERASE"/>
    <property type="match status" value="1"/>
</dbReference>
<protein>
    <recommendedName>
        <fullName evidence="4 12">Endopolyphosphatase</fullName>
        <ecNumber evidence="3 12">3.6.1.10</ecNumber>
    </recommendedName>
</protein>
<dbReference type="InterPro" id="IPR041805">
    <property type="entry name" value="ASMase/PPN1_MPP"/>
</dbReference>
<reference evidence="16" key="1">
    <citation type="submission" date="2016-03" db="EMBL/GenBank/DDBJ databases">
        <title>Draft genome sequence of Rosellinia necatrix.</title>
        <authorList>
            <person name="Kanematsu S."/>
        </authorList>
    </citation>
    <scope>NUCLEOTIDE SEQUENCE [LARGE SCALE GENOMIC DNA]</scope>
    <source>
        <strain evidence="16">W97</strain>
    </source>
</reference>
<dbReference type="GO" id="GO:0004309">
    <property type="term" value="F:exopolyphosphatase activity"/>
    <property type="evidence" value="ECO:0007669"/>
    <property type="project" value="TreeGrafter"/>
</dbReference>
<feature type="compositionally biased region" description="Basic residues" evidence="13">
    <location>
        <begin position="689"/>
        <end position="699"/>
    </location>
</feature>